<dbReference type="GO" id="GO:0042158">
    <property type="term" value="P:lipoprotein biosynthetic process"/>
    <property type="evidence" value="ECO:0007669"/>
    <property type="project" value="UniProtKB-UniRule"/>
</dbReference>
<dbReference type="RefSeq" id="WP_048884419.1">
    <property type="nucleotide sequence ID" value="NZ_CP011310.1"/>
</dbReference>
<comment type="subcellular location">
    <subcellularLocation>
        <location evidence="7">Cell membrane</location>
        <topology evidence="7">Multi-pass membrane protein</topology>
    </subcellularLocation>
</comment>
<reference evidence="10" key="2">
    <citation type="submission" date="2015-04" db="EMBL/GenBank/DDBJ databases">
        <title>The complete genome sequence of Erythrobacter sp. s21-N3.</title>
        <authorList>
            <person name="Zhuang L."/>
            <person name="Liu Y."/>
            <person name="Shao Z."/>
        </authorList>
    </citation>
    <scope>NUCLEOTIDE SEQUENCE [LARGE SCALE GENOMIC DNA]</scope>
    <source>
        <strain evidence="10">s21-N3</strain>
    </source>
</reference>
<keyword evidence="9" id="KW-0449">Lipoprotein</keyword>
<evidence type="ECO:0000256" key="2">
    <source>
        <dbReference type="ARBA" id="ARBA00022475"/>
    </source>
</evidence>
<comment type="similarity">
    <text evidence="1 7">Belongs to the Lgt family.</text>
</comment>
<feature type="transmembrane region" description="Helical" evidence="7">
    <location>
        <begin position="114"/>
        <end position="132"/>
    </location>
</feature>
<organism evidence="9 10">
    <name type="scientific">Aurantiacibacter atlanticus</name>
    <dbReference type="NCBI Taxonomy" id="1648404"/>
    <lineage>
        <taxon>Bacteria</taxon>
        <taxon>Pseudomonadati</taxon>
        <taxon>Pseudomonadota</taxon>
        <taxon>Alphaproteobacteria</taxon>
        <taxon>Sphingomonadales</taxon>
        <taxon>Erythrobacteraceae</taxon>
        <taxon>Aurantiacibacter</taxon>
    </lineage>
</organism>
<protein>
    <recommendedName>
        <fullName evidence="7">Phosphatidylglycerol--prolipoprotein diacylglyceryl transferase</fullName>
        <ecNumber evidence="7">2.5.1.145</ecNumber>
    </recommendedName>
</protein>
<feature type="transmembrane region" description="Helical" evidence="7">
    <location>
        <begin position="222"/>
        <end position="239"/>
    </location>
</feature>
<feature type="transmembrane region" description="Helical" evidence="7">
    <location>
        <begin position="195"/>
        <end position="215"/>
    </location>
</feature>
<keyword evidence="5 7" id="KW-1133">Transmembrane helix</keyword>
<evidence type="ECO:0000256" key="7">
    <source>
        <dbReference type="HAMAP-Rule" id="MF_01147"/>
    </source>
</evidence>
<evidence type="ECO:0000256" key="4">
    <source>
        <dbReference type="ARBA" id="ARBA00022692"/>
    </source>
</evidence>
<evidence type="ECO:0000313" key="10">
    <source>
        <dbReference type="Proteomes" id="UP000059113"/>
    </source>
</evidence>
<feature type="transmembrane region" description="Helical" evidence="7">
    <location>
        <begin position="259"/>
        <end position="281"/>
    </location>
</feature>
<dbReference type="HAMAP" id="MF_01147">
    <property type="entry name" value="Lgt"/>
    <property type="match status" value="1"/>
</dbReference>
<dbReference type="PATRIC" id="fig|1648404.4.peg.226"/>
<evidence type="ECO:0000256" key="6">
    <source>
        <dbReference type="ARBA" id="ARBA00023136"/>
    </source>
</evidence>
<comment type="function">
    <text evidence="7">Catalyzes the transfer of the diacylglyceryl group from phosphatidylglycerol to the sulfhydryl group of the N-terminal cysteine of a prolipoprotein, the first step in the formation of mature lipoproteins.</text>
</comment>
<dbReference type="STRING" id="1648404.CP97_01055"/>
<dbReference type="UniPathway" id="UPA00664"/>
<comment type="pathway">
    <text evidence="7">Protein modification; lipoprotein biosynthesis (diacylglyceryl transfer).</text>
</comment>
<feature type="binding site" evidence="7">
    <location>
        <position position="157"/>
    </location>
    <ligand>
        <name>a 1,2-diacyl-sn-glycero-3-phospho-(1'-sn-glycerol)</name>
        <dbReference type="ChEBI" id="CHEBI:64716"/>
    </ligand>
</feature>
<dbReference type="KEGG" id="ery:CP97_01055"/>
<keyword evidence="6 7" id="KW-0472">Membrane</keyword>
<feature type="transmembrane region" description="Helical" evidence="7">
    <location>
        <begin position="144"/>
        <end position="162"/>
    </location>
</feature>
<keyword evidence="2 7" id="KW-1003">Cell membrane</keyword>
<gene>
    <name evidence="7" type="primary">lgt</name>
    <name evidence="9" type="ORF">CP97_01055</name>
</gene>
<dbReference type="PANTHER" id="PTHR30589:SF0">
    <property type="entry name" value="PHOSPHATIDYLGLYCEROL--PROLIPOPROTEIN DIACYLGLYCERYL TRANSFERASE"/>
    <property type="match status" value="1"/>
</dbReference>
<dbReference type="Proteomes" id="UP000059113">
    <property type="component" value="Chromosome"/>
</dbReference>
<reference evidence="9 10" key="1">
    <citation type="journal article" date="2015" name="Int. J. Syst. Evol. Microbiol.">
        <title>Erythrobacter atlanticus sp. nov., a bacterium from ocean sediment able to degrade polycyclic aromatic hydrocarbons.</title>
        <authorList>
            <person name="Zhuang L."/>
            <person name="Liu Y."/>
            <person name="Wang L."/>
            <person name="Wang W."/>
            <person name="Shao Z."/>
        </authorList>
    </citation>
    <scope>NUCLEOTIDE SEQUENCE [LARGE SCALE GENOMIC DNA]</scope>
    <source>
        <strain evidence="10">s21-N3</strain>
    </source>
</reference>
<dbReference type="PROSITE" id="PS01311">
    <property type="entry name" value="LGT"/>
    <property type="match status" value="1"/>
</dbReference>
<dbReference type="InterPro" id="IPR001640">
    <property type="entry name" value="Lgt"/>
</dbReference>
<dbReference type="GO" id="GO:0005886">
    <property type="term" value="C:plasma membrane"/>
    <property type="evidence" value="ECO:0007669"/>
    <property type="project" value="UniProtKB-SubCell"/>
</dbReference>
<feature type="transmembrane region" description="Helical" evidence="7">
    <location>
        <begin position="26"/>
        <end position="47"/>
    </location>
</feature>
<proteinExistence type="inferred from homology"/>
<feature type="region of interest" description="Disordered" evidence="8">
    <location>
        <begin position="288"/>
        <end position="311"/>
    </location>
</feature>
<keyword evidence="10" id="KW-1185">Reference proteome</keyword>
<dbReference type="PANTHER" id="PTHR30589">
    <property type="entry name" value="PROLIPOPROTEIN DIACYLGLYCERYL TRANSFERASE"/>
    <property type="match status" value="1"/>
</dbReference>
<evidence type="ECO:0000256" key="1">
    <source>
        <dbReference type="ARBA" id="ARBA00007150"/>
    </source>
</evidence>
<dbReference type="AlphaFoldDB" id="A0A0H4VCW9"/>
<evidence type="ECO:0000313" key="9">
    <source>
        <dbReference type="EMBL" id="AKQ40939.1"/>
    </source>
</evidence>
<feature type="transmembrane region" description="Helical" evidence="7">
    <location>
        <begin position="68"/>
        <end position="87"/>
    </location>
</feature>
<keyword evidence="4 7" id="KW-0812">Transmembrane</keyword>
<dbReference type="NCBIfam" id="TIGR00544">
    <property type="entry name" value="lgt"/>
    <property type="match status" value="1"/>
</dbReference>
<sequence length="311" mass="34132">MLDMLATATGGAIEWSELGLKPGLDLGFFTLKYYSLAYLAGIIFAYWHLSRMIKAPGAPMGQLHVDDLFFYCTLGIILGGRLGYATFYEPSLWTDFSGDGFVSWKVLRLWDGGMSFHGGLLGVVVAIGWVSWRGGLPFLRVCDYIAVNVGLGMLLGRIANFINGELWGRVAGPDVPWAMIFPTDPLALPRHPSQLYQALGEGLLVLVVMLCLFWLTRARFRPGLLVGAFTVLISSARFANEFFRQPDAQLTEFAMRTGLSMGQWLTIPLILLGIVLVAWALSRRELASGRPGTTARPTVKGAPPEIDTEVV</sequence>
<accession>A0A0H4VCW9</accession>
<dbReference type="EC" id="2.5.1.145" evidence="7"/>
<evidence type="ECO:0000256" key="5">
    <source>
        <dbReference type="ARBA" id="ARBA00022989"/>
    </source>
</evidence>
<dbReference type="OrthoDB" id="871140at2"/>
<evidence type="ECO:0000256" key="3">
    <source>
        <dbReference type="ARBA" id="ARBA00022679"/>
    </source>
</evidence>
<keyword evidence="3 7" id="KW-0808">Transferase</keyword>
<dbReference type="Pfam" id="PF01790">
    <property type="entry name" value="LGT"/>
    <property type="match status" value="1"/>
</dbReference>
<evidence type="ECO:0000256" key="8">
    <source>
        <dbReference type="SAM" id="MobiDB-lite"/>
    </source>
</evidence>
<dbReference type="GO" id="GO:0008961">
    <property type="term" value="F:phosphatidylglycerol-prolipoprotein diacylglyceryl transferase activity"/>
    <property type="evidence" value="ECO:0007669"/>
    <property type="project" value="UniProtKB-UniRule"/>
</dbReference>
<comment type="catalytic activity">
    <reaction evidence="7">
        <text>L-cysteinyl-[prolipoprotein] + a 1,2-diacyl-sn-glycero-3-phospho-(1'-sn-glycerol) = an S-1,2-diacyl-sn-glyceryl-L-cysteinyl-[prolipoprotein] + sn-glycerol 1-phosphate + H(+)</text>
        <dbReference type="Rhea" id="RHEA:56712"/>
        <dbReference type="Rhea" id="RHEA-COMP:14679"/>
        <dbReference type="Rhea" id="RHEA-COMP:14680"/>
        <dbReference type="ChEBI" id="CHEBI:15378"/>
        <dbReference type="ChEBI" id="CHEBI:29950"/>
        <dbReference type="ChEBI" id="CHEBI:57685"/>
        <dbReference type="ChEBI" id="CHEBI:64716"/>
        <dbReference type="ChEBI" id="CHEBI:140658"/>
        <dbReference type="EC" id="2.5.1.145"/>
    </reaction>
</comment>
<name>A0A0H4VCW9_9SPHN</name>
<dbReference type="EMBL" id="CP011310">
    <property type="protein sequence ID" value="AKQ40939.1"/>
    <property type="molecule type" value="Genomic_DNA"/>
</dbReference>